<protein>
    <submittedName>
        <fullName evidence="1">6104_t:CDS:1</fullName>
    </submittedName>
</protein>
<dbReference type="EMBL" id="CAJVQC010166443">
    <property type="protein sequence ID" value="CAG8849600.1"/>
    <property type="molecule type" value="Genomic_DNA"/>
</dbReference>
<organism evidence="1 2">
    <name type="scientific">Racocetra persica</name>
    <dbReference type="NCBI Taxonomy" id="160502"/>
    <lineage>
        <taxon>Eukaryota</taxon>
        <taxon>Fungi</taxon>
        <taxon>Fungi incertae sedis</taxon>
        <taxon>Mucoromycota</taxon>
        <taxon>Glomeromycotina</taxon>
        <taxon>Glomeromycetes</taxon>
        <taxon>Diversisporales</taxon>
        <taxon>Gigasporaceae</taxon>
        <taxon>Racocetra</taxon>
    </lineage>
</organism>
<evidence type="ECO:0000313" key="1">
    <source>
        <dbReference type="EMBL" id="CAG8849600.1"/>
    </source>
</evidence>
<reference evidence="1" key="1">
    <citation type="submission" date="2021-06" db="EMBL/GenBank/DDBJ databases">
        <authorList>
            <person name="Kallberg Y."/>
            <person name="Tangrot J."/>
            <person name="Rosling A."/>
        </authorList>
    </citation>
    <scope>NUCLEOTIDE SEQUENCE</scope>
    <source>
        <strain evidence="1">MA461A</strain>
    </source>
</reference>
<keyword evidence="2" id="KW-1185">Reference proteome</keyword>
<name>A0ACA9SUS7_9GLOM</name>
<sequence length="174" mass="20011">PAIELISEPSIEPRNSSKMLNISFVATQKDLIYKTNYIDILRTPNLLDNIPFVGSTIDTSPINAIHCDIIYEQILLTITKDKIRISKQFEAAITGAIKKENPYNDLEEIFKEYGQVFCLEFIMGERITKLNGFSHFKQEDLTKIVSNGFKELTDCHEILAEWKNLLNQHKMDSE</sequence>
<dbReference type="Proteomes" id="UP000789920">
    <property type="component" value="Unassembled WGS sequence"/>
</dbReference>
<evidence type="ECO:0000313" key="2">
    <source>
        <dbReference type="Proteomes" id="UP000789920"/>
    </source>
</evidence>
<accession>A0ACA9SUS7</accession>
<comment type="caution">
    <text evidence="1">The sequence shown here is derived from an EMBL/GenBank/DDBJ whole genome shotgun (WGS) entry which is preliminary data.</text>
</comment>
<gene>
    <name evidence="1" type="ORF">RPERSI_LOCUS35669</name>
</gene>
<feature type="non-terminal residue" evidence="1">
    <location>
        <position position="174"/>
    </location>
</feature>
<feature type="non-terminal residue" evidence="1">
    <location>
        <position position="1"/>
    </location>
</feature>
<proteinExistence type="predicted"/>